<protein>
    <submittedName>
        <fullName evidence="1">Uncharacterized protein</fullName>
    </submittedName>
</protein>
<reference evidence="1" key="1">
    <citation type="submission" date="2012-11" db="EMBL/GenBank/DDBJ databases">
        <title>Dependencies among metagenomic species, viruses, plasmids and units of genetic variation.</title>
        <authorList>
            <person name="Nielsen H.B."/>
            <person name="Almeida M."/>
            <person name="Juncker A.S."/>
            <person name="Rasmussen S."/>
            <person name="Li J."/>
            <person name="Sunagawa S."/>
            <person name="Plichta D."/>
            <person name="Gautier L."/>
            <person name="Le Chatelier E."/>
            <person name="Peletier E."/>
            <person name="Bonde I."/>
            <person name="Nielsen T."/>
            <person name="Manichanh C."/>
            <person name="Arumugam M."/>
            <person name="Batto J."/>
            <person name="Santos M.B.Q.D."/>
            <person name="Blom N."/>
            <person name="Borruel N."/>
            <person name="Burgdorf K.S."/>
            <person name="Boumezbeur F."/>
            <person name="Casellas F."/>
            <person name="Dore J."/>
            <person name="Guarner F."/>
            <person name="Hansen T."/>
            <person name="Hildebrand F."/>
            <person name="Kaas R.S."/>
            <person name="Kennedy S."/>
            <person name="Kristiansen K."/>
            <person name="Kultima J.R."/>
            <person name="Leonard P."/>
            <person name="Levenez F."/>
            <person name="Lund O."/>
            <person name="Moumen B."/>
            <person name="Le Paslier D."/>
            <person name="Pons N."/>
            <person name="Pedersen O."/>
            <person name="Prifti E."/>
            <person name="Qin J."/>
            <person name="Raes J."/>
            <person name="Tap J."/>
            <person name="Tims S."/>
            <person name="Ussery D.W."/>
            <person name="Yamada T."/>
            <person name="MetaHit consortium"/>
            <person name="Renault P."/>
            <person name="Sicheritz-Ponten T."/>
            <person name="Bork P."/>
            <person name="Wang J."/>
            <person name="Brunak S."/>
            <person name="Ehrlich S.D."/>
        </authorList>
    </citation>
    <scope>NUCLEOTIDE SEQUENCE [LARGE SCALE GENOMIC DNA]</scope>
</reference>
<organism evidence="1 2">
    <name type="scientific">[Clostridium] leptum CAG:27</name>
    <dbReference type="NCBI Taxonomy" id="1263068"/>
    <lineage>
        <taxon>Bacteria</taxon>
        <taxon>Bacillati</taxon>
        <taxon>Bacillota</taxon>
        <taxon>Clostridia</taxon>
        <taxon>Eubacteriales</taxon>
        <taxon>Oscillospiraceae</taxon>
        <taxon>Oscillospiraceae incertae sedis</taxon>
    </lineage>
</organism>
<dbReference type="Proteomes" id="UP000018168">
    <property type="component" value="Unassembled WGS sequence"/>
</dbReference>
<name>R6P121_9FIRM</name>
<sequence length="104" mass="11704">MSDYRINVRFHDNAPAEKKAAEYLQTLNKSRNKFIVNAVIAYMNKESTDNETLLESIRQIFREEVQTVAVVSAPPTAIAVTAELTEEQKAENAKNVLADLEMFG</sequence>
<evidence type="ECO:0000313" key="1">
    <source>
        <dbReference type="EMBL" id="CDC03662.1"/>
    </source>
</evidence>
<accession>R6P121</accession>
<dbReference type="AlphaFoldDB" id="R6P121"/>
<evidence type="ECO:0000313" key="2">
    <source>
        <dbReference type="Proteomes" id="UP000018168"/>
    </source>
</evidence>
<comment type="caution">
    <text evidence="1">The sequence shown here is derived from an EMBL/GenBank/DDBJ whole genome shotgun (WGS) entry which is preliminary data.</text>
</comment>
<gene>
    <name evidence="1" type="ORF">BN578_01664</name>
</gene>
<proteinExistence type="predicted"/>
<dbReference type="EMBL" id="CBEP010000010">
    <property type="protein sequence ID" value="CDC03662.1"/>
    <property type="molecule type" value="Genomic_DNA"/>
</dbReference>